<dbReference type="InterPro" id="IPR036770">
    <property type="entry name" value="Ankyrin_rpt-contain_sf"/>
</dbReference>
<keyword evidence="1" id="KW-0677">Repeat</keyword>
<dbReference type="InterPro" id="IPR050745">
    <property type="entry name" value="Multifunctional_regulatory"/>
</dbReference>
<accession>A0A813B816</accession>
<dbReference type="Gene3D" id="1.25.40.20">
    <property type="entry name" value="Ankyrin repeat-containing domain"/>
    <property type="match status" value="1"/>
</dbReference>
<feature type="non-terminal residue" evidence="4">
    <location>
        <position position="174"/>
    </location>
</feature>
<dbReference type="SMART" id="SM00248">
    <property type="entry name" value="ANK"/>
    <property type="match status" value="3"/>
</dbReference>
<dbReference type="PROSITE" id="PS50088">
    <property type="entry name" value="ANK_REPEAT"/>
    <property type="match status" value="1"/>
</dbReference>
<evidence type="ECO:0000256" key="3">
    <source>
        <dbReference type="PROSITE-ProRule" id="PRU00023"/>
    </source>
</evidence>
<keyword evidence="5" id="KW-1185">Reference proteome</keyword>
<dbReference type="PANTHER" id="PTHR24189:SF50">
    <property type="entry name" value="ANKYRIN REPEAT AND SOCS BOX PROTEIN 2"/>
    <property type="match status" value="1"/>
</dbReference>
<proteinExistence type="predicted"/>
<dbReference type="Proteomes" id="UP000601435">
    <property type="component" value="Unassembled WGS sequence"/>
</dbReference>
<dbReference type="InterPro" id="IPR002110">
    <property type="entry name" value="Ankyrin_rpt"/>
</dbReference>
<name>A0A813B816_9DINO</name>
<dbReference type="Pfam" id="PF12796">
    <property type="entry name" value="Ank_2"/>
    <property type="match status" value="1"/>
</dbReference>
<evidence type="ECO:0000256" key="2">
    <source>
        <dbReference type="ARBA" id="ARBA00023043"/>
    </source>
</evidence>
<evidence type="ECO:0000313" key="5">
    <source>
        <dbReference type="Proteomes" id="UP000601435"/>
    </source>
</evidence>
<reference evidence="4" key="1">
    <citation type="submission" date="2021-02" db="EMBL/GenBank/DDBJ databases">
        <authorList>
            <person name="Dougan E. K."/>
            <person name="Rhodes N."/>
            <person name="Thang M."/>
            <person name="Chan C."/>
        </authorList>
    </citation>
    <scope>NUCLEOTIDE SEQUENCE</scope>
</reference>
<dbReference type="OrthoDB" id="414224at2759"/>
<protein>
    <submittedName>
        <fullName evidence="4">TrmY protein</fullName>
    </submittedName>
</protein>
<evidence type="ECO:0000313" key="4">
    <source>
        <dbReference type="EMBL" id="CAE7896472.1"/>
    </source>
</evidence>
<dbReference type="SUPFAM" id="SSF48403">
    <property type="entry name" value="Ankyrin repeat"/>
    <property type="match status" value="1"/>
</dbReference>
<feature type="non-terminal residue" evidence="4">
    <location>
        <position position="1"/>
    </location>
</feature>
<organism evidence="4 5">
    <name type="scientific">Symbiodinium necroappetens</name>
    <dbReference type="NCBI Taxonomy" id="1628268"/>
    <lineage>
        <taxon>Eukaryota</taxon>
        <taxon>Sar</taxon>
        <taxon>Alveolata</taxon>
        <taxon>Dinophyceae</taxon>
        <taxon>Suessiales</taxon>
        <taxon>Symbiodiniaceae</taxon>
        <taxon>Symbiodinium</taxon>
    </lineage>
</organism>
<dbReference type="EMBL" id="CAJNJA010068939">
    <property type="protein sequence ID" value="CAE7896472.1"/>
    <property type="molecule type" value="Genomic_DNA"/>
</dbReference>
<dbReference type="PROSITE" id="PS50297">
    <property type="entry name" value="ANK_REP_REGION"/>
    <property type="match status" value="1"/>
</dbReference>
<feature type="repeat" description="ANK" evidence="3">
    <location>
        <begin position="28"/>
        <end position="60"/>
    </location>
</feature>
<keyword evidence="2 3" id="KW-0040">ANK repeat</keyword>
<evidence type="ECO:0000256" key="1">
    <source>
        <dbReference type="ARBA" id="ARBA00022737"/>
    </source>
</evidence>
<gene>
    <name evidence="4" type="primary">trmY</name>
    <name evidence="4" type="ORF">SNEC2469_LOCUS30022</name>
</gene>
<dbReference type="AlphaFoldDB" id="A0A813B816"/>
<comment type="caution">
    <text evidence="4">The sequence shown here is derived from an EMBL/GenBank/DDBJ whole genome shotgun (WGS) entry which is preliminary data.</text>
</comment>
<dbReference type="PANTHER" id="PTHR24189">
    <property type="entry name" value="MYOTROPHIN"/>
    <property type="match status" value="1"/>
</dbReference>
<sequence>KYGRVETVSELVHGSAKEFWCLFGSQKYNETGLVLASKYGHHEVVRVLVAAGSEIDYPANGGAALHWACKSFSQKNYAAMEPQQVATVQFLLGEGAQMRLPSPKSDEVYDALNMATQRGSVPMIMLLKAAGAEVSESAEAAAKKWGGAVSRALLSEEKVAVPYVAPSYWTHQAE</sequence>